<comment type="similarity">
    <text evidence="2">Belongs to the EamA transporter family.</text>
</comment>
<evidence type="ECO:0000313" key="7">
    <source>
        <dbReference type="EMBL" id="SKB34386.1"/>
    </source>
</evidence>
<keyword evidence="5 6" id="KW-0472">Membrane</keyword>
<feature type="transmembrane region" description="Helical" evidence="6">
    <location>
        <begin position="202"/>
        <end position="224"/>
    </location>
</feature>
<evidence type="ECO:0000256" key="1">
    <source>
        <dbReference type="ARBA" id="ARBA00004141"/>
    </source>
</evidence>
<dbReference type="SUPFAM" id="SSF103481">
    <property type="entry name" value="Multidrug resistance efflux transporter EmrE"/>
    <property type="match status" value="1"/>
</dbReference>
<organism evidence="7 8">
    <name type="scientific">Daejeonella lutea</name>
    <dbReference type="NCBI Taxonomy" id="572036"/>
    <lineage>
        <taxon>Bacteria</taxon>
        <taxon>Pseudomonadati</taxon>
        <taxon>Bacteroidota</taxon>
        <taxon>Sphingobacteriia</taxon>
        <taxon>Sphingobacteriales</taxon>
        <taxon>Sphingobacteriaceae</taxon>
        <taxon>Daejeonella</taxon>
    </lineage>
</organism>
<feature type="transmembrane region" description="Helical" evidence="6">
    <location>
        <begin position="236"/>
        <end position="258"/>
    </location>
</feature>
<feature type="transmembrane region" description="Helical" evidence="6">
    <location>
        <begin position="59"/>
        <end position="78"/>
    </location>
</feature>
<feature type="transmembrane region" description="Helical" evidence="6">
    <location>
        <begin position="31"/>
        <end position="47"/>
    </location>
</feature>
<evidence type="ECO:0000256" key="6">
    <source>
        <dbReference type="SAM" id="Phobius"/>
    </source>
</evidence>
<comment type="subcellular location">
    <subcellularLocation>
        <location evidence="1">Membrane</location>
        <topology evidence="1">Multi-pass membrane protein</topology>
    </subcellularLocation>
</comment>
<feature type="transmembrane region" description="Helical" evidence="6">
    <location>
        <begin position="264"/>
        <end position="280"/>
    </location>
</feature>
<protein>
    <recommendedName>
        <fullName evidence="9">EamA-like transporter family protein</fullName>
    </recommendedName>
</protein>
<dbReference type="OrthoDB" id="1524053at2"/>
<dbReference type="PANTHER" id="PTHR32322">
    <property type="entry name" value="INNER MEMBRANE TRANSPORTER"/>
    <property type="match status" value="1"/>
</dbReference>
<proteinExistence type="inferred from homology"/>
<evidence type="ECO:0000256" key="3">
    <source>
        <dbReference type="ARBA" id="ARBA00022692"/>
    </source>
</evidence>
<feature type="transmembrane region" description="Helical" evidence="6">
    <location>
        <begin position="90"/>
        <end position="107"/>
    </location>
</feature>
<evidence type="ECO:0000256" key="4">
    <source>
        <dbReference type="ARBA" id="ARBA00022989"/>
    </source>
</evidence>
<dbReference type="AlphaFoldDB" id="A0A1T5AHG2"/>
<dbReference type="EMBL" id="FUYR01000001">
    <property type="protein sequence ID" value="SKB34386.1"/>
    <property type="molecule type" value="Genomic_DNA"/>
</dbReference>
<keyword evidence="3 6" id="KW-0812">Transmembrane</keyword>
<evidence type="ECO:0008006" key="9">
    <source>
        <dbReference type="Google" id="ProtNLM"/>
    </source>
</evidence>
<keyword evidence="8" id="KW-1185">Reference proteome</keyword>
<gene>
    <name evidence="7" type="ORF">SAMN05661099_0724</name>
</gene>
<evidence type="ECO:0000313" key="8">
    <source>
        <dbReference type="Proteomes" id="UP000189981"/>
    </source>
</evidence>
<evidence type="ECO:0000256" key="5">
    <source>
        <dbReference type="ARBA" id="ARBA00023136"/>
    </source>
</evidence>
<reference evidence="8" key="1">
    <citation type="submission" date="2017-02" db="EMBL/GenBank/DDBJ databases">
        <authorList>
            <person name="Varghese N."/>
            <person name="Submissions S."/>
        </authorList>
    </citation>
    <scope>NUCLEOTIDE SEQUENCE [LARGE SCALE GENOMIC DNA]</scope>
    <source>
        <strain evidence="8">DSM 22385</strain>
    </source>
</reference>
<evidence type="ECO:0000256" key="2">
    <source>
        <dbReference type="ARBA" id="ARBA00007362"/>
    </source>
</evidence>
<feature type="transmembrane region" description="Helical" evidence="6">
    <location>
        <begin position="144"/>
        <end position="163"/>
    </location>
</feature>
<keyword evidence="4 6" id="KW-1133">Transmembrane helix</keyword>
<dbReference type="GO" id="GO:0016020">
    <property type="term" value="C:membrane"/>
    <property type="evidence" value="ECO:0007669"/>
    <property type="project" value="UniProtKB-SubCell"/>
</dbReference>
<name>A0A1T5AHG2_9SPHI</name>
<dbReference type="STRING" id="572036.SAMN05661099_0724"/>
<accession>A0A1T5AHG2</accession>
<sequence length="282" mass="30672">MIYIILSICCSVFVSVLLKLAKRYAIDTRQAILWNYSIAAGLTYIIYDPVMPPLGGSLLPAYVILGILLPSLFVILALSIRYTGIVKTDVAQRLSLFIPVLAAFLFFGEQHSTLKIAGIVLAFVAIICSVPWQKNEGGTTSYWVYPLAVFIGMGVIDVLFKQIAKTVAVPFTSSLLVVFIMAFTISAIYLSTLYIAGKIKFALINVLCGWILGIANFGNILFYLKAHQALASQPSLVFSAMNIGVIVLGSLVGVLIFHEKLSKINYLGVLLALISIVLISRA</sequence>
<feature type="transmembrane region" description="Helical" evidence="6">
    <location>
        <begin position="175"/>
        <end position="196"/>
    </location>
</feature>
<dbReference type="Proteomes" id="UP000189981">
    <property type="component" value="Unassembled WGS sequence"/>
</dbReference>
<dbReference type="PANTHER" id="PTHR32322:SF2">
    <property type="entry name" value="EAMA DOMAIN-CONTAINING PROTEIN"/>
    <property type="match status" value="1"/>
</dbReference>
<feature type="transmembrane region" description="Helical" evidence="6">
    <location>
        <begin position="114"/>
        <end position="132"/>
    </location>
</feature>
<dbReference type="InterPro" id="IPR050638">
    <property type="entry name" value="AA-Vitamin_Transporters"/>
</dbReference>
<dbReference type="RefSeq" id="WP_079701281.1">
    <property type="nucleotide sequence ID" value="NZ_FUYR01000001.1"/>
</dbReference>
<dbReference type="InterPro" id="IPR037185">
    <property type="entry name" value="EmrE-like"/>
</dbReference>